<proteinExistence type="inferred from homology"/>
<keyword evidence="5 10" id="KW-0812">Transmembrane</keyword>
<dbReference type="InterPro" id="IPR051502">
    <property type="entry name" value="RLP_Defense_Trigger"/>
</dbReference>
<comment type="similarity">
    <text evidence="2">Belongs to the RLP family.</text>
</comment>
<dbReference type="InterPro" id="IPR001611">
    <property type="entry name" value="Leu-rich_rpt"/>
</dbReference>
<dbReference type="PROSITE" id="PS51450">
    <property type="entry name" value="LRR"/>
    <property type="match status" value="2"/>
</dbReference>
<keyword evidence="13" id="KW-1185">Reference proteome</keyword>
<evidence type="ECO:0000256" key="2">
    <source>
        <dbReference type="ARBA" id="ARBA00009592"/>
    </source>
</evidence>
<dbReference type="InterPro" id="IPR032675">
    <property type="entry name" value="LRR_dom_sf"/>
</dbReference>
<evidence type="ECO:0000259" key="11">
    <source>
        <dbReference type="Pfam" id="PF08263"/>
    </source>
</evidence>
<dbReference type="Pfam" id="PF13855">
    <property type="entry name" value="LRR_8"/>
    <property type="match status" value="1"/>
</dbReference>
<gene>
    <name evidence="12" type="primary">Vigan.07G224300</name>
    <name evidence="12" type="ORF">VIGAN_07224300</name>
</gene>
<dbReference type="OrthoDB" id="4691307at2759"/>
<evidence type="ECO:0000256" key="1">
    <source>
        <dbReference type="ARBA" id="ARBA00004251"/>
    </source>
</evidence>
<evidence type="ECO:0000256" key="6">
    <source>
        <dbReference type="ARBA" id="ARBA00022737"/>
    </source>
</evidence>
<dbReference type="FunFam" id="3.80.10.10:FF:000213">
    <property type="entry name" value="Tyrosine-sulfated glycopeptide receptor 1"/>
    <property type="match status" value="1"/>
</dbReference>
<keyword evidence="4" id="KW-0433">Leucine-rich repeat</keyword>
<dbReference type="Pfam" id="PF08263">
    <property type="entry name" value="LRRNT_2"/>
    <property type="match status" value="1"/>
</dbReference>
<evidence type="ECO:0000256" key="8">
    <source>
        <dbReference type="ARBA" id="ARBA00023136"/>
    </source>
</evidence>
<dbReference type="Proteomes" id="UP000291084">
    <property type="component" value="Chromosome 7"/>
</dbReference>
<dbReference type="Pfam" id="PF00560">
    <property type="entry name" value="LRR_1"/>
    <property type="match status" value="7"/>
</dbReference>
<evidence type="ECO:0000256" key="10">
    <source>
        <dbReference type="SAM" id="Phobius"/>
    </source>
</evidence>
<evidence type="ECO:0000256" key="3">
    <source>
        <dbReference type="ARBA" id="ARBA00022475"/>
    </source>
</evidence>
<evidence type="ECO:0000313" key="12">
    <source>
        <dbReference type="EMBL" id="BAT93299.1"/>
    </source>
</evidence>
<sequence length="1047" mass="118563">MHITNCKVVILKSFFHMESCGKKAWLVLMGVMVVLGHVLGTNGCFEEERNALLDFKASYGNESYVLPSWLNDPKSNCCSWERVTCSSSSGHIIHLALGNLHTKETGMEPFVFPYGEMGPYRYVMRPFRLQPMRSLNWSLFLPLRELRSLGLSNFCFLGFVRNQDDGKSTLKKLETLDLSYNYLNESIMELVGTLPSIKNLNLSGNSIRGPFMKELSRLPNLEVLYLSMNFIGNDTFLASQDYQSMSRLKKLRTVDLSFNYLNESIMELVSALPSIKNLAMVANFLGGPFPMKELTLLANLEMLDLSGNRLVSHIPNQDAHSVEFYVFKKLKTLNLADNYLDKGILKSLVAFPALRFLDLGFNPIKVDLDEKVLSDLSKLEVLHLSNAGINGILPNQGLCKMKQLQELDLSYNNLRGTLDACPDNLTSFRILDVAFNYLNGNVTPFLAQLTSVELLGIGFNDFEIFSFNFFANHSKLKYLIIGNMKVETENPPWVASFQLEILRMCGCELNLPAEIPTFLSNQTSLRFLDLSRNNLVGKFPSWLLMNNTNLEEVYLFDNSFTGPFELPFDKNHRMDQMIALSIGNNKLQGELPNNVGFFFPRLEILDASNNKFDGPIPASIGEMSSLVQLLLGNNNFSGNVPEYILNRCFSLLRLMINNNQFNGTLLSTIRKLRLTFLAASRNNIEGAITDEWCQHELLMLDISYNKFSGALPSCFKTPGYLFLQGNNFTGTIPELFMSNHYRAVAIDFSDNKFTGTIPDSVYKLWSLNFLLLAGNHLQGQISSQICQLKHINILDLSQNNFSGSIPACFSNMSFGNVTVPFYATDREKLTTVPIEVLMQLRTKNLYLSFGSDRYQLLSELDLSCNQLTGEIPHELGDLHGLHSLNLSHNHLNGLIPESFQKLQNIESLDISNNNLSGQIPLQLQDLHYLAVFNVSYNNLSGRALEKGQFCTFDGSSYKGNPYLTWDTCKSESSKPPLRPTLLPDEVEEENSEIDFNVFCWSFAACYVMVILALVTLLWFSPHCWRMWFYFVDACLRKCFGQFLHGYH</sequence>
<dbReference type="SUPFAM" id="SSF52058">
    <property type="entry name" value="L domain-like"/>
    <property type="match status" value="3"/>
</dbReference>
<dbReference type="InterPro" id="IPR003591">
    <property type="entry name" value="Leu-rich_rpt_typical-subtyp"/>
</dbReference>
<dbReference type="SMART" id="SM00369">
    <property type="entry name" value="LRR_TYP"/>
    <property type="match status" value="10"/>
</dbReference>
<name>A0A0S3SKB2_PHAAN</name>
<comment type="subcellular location">
    <subcellularLocation>
        <location evidence="1">Cell membrane</location>
        <topology evidence="1">Single-pass type I membrane protein</topology>
    </subcellularLocation>
</comment>
<feature type="domain" description="Leucine-rich repeat-containing N-terminal plant-type" evidence="11">
    <location>
        <begin position="47"/>
        <end position="86"/>
    </location>
</feature>
<evidence type="ECO:0000256" key="4">
    <source>
        <dbReference type="ARBA" id="ARBA00022614"/>
    </source>
</evidence>
<keyword evidence="9" id="KW-0325">Glycoprotein</keyword>
<dbReference type="GO" id="GO:0005886">
    <property type="term" value="C:plasma membrane"/>
    <property type="evidence" value="ECO:0007669"/>
    <property type="project" value="UniProtKB-SubCell"/>
</dbReference>
<protein>
    <recommendedName>
        <fullName evidence="11">Leucine-rich repeat-containing N-terminal plant-type domain-containing protein</fullName>
    </recommendedName>
</protein>
<keyword evidence="7 10" id="KW-1133">Transmembrane helix</keyword>
<dbReference type="Gene3D" id="3.80.10.10">
    <property type="entry name" value="Ribonuclease Inhibitor"/>
    <property type="match status" value="5"/>
</dbReference>
<reference evidence="12 13" key="1">
    <citation type="journal article" date="2015" name="Sci. Rep.">
        <title>The power of single molecule real-time sequencing technology in the de novo assembly of a eukaryotic genome.</title>
        <authorList>
            <person name="Sakai H."/>
            <person name="Naito K."/>
            <person name="Ogiso-Tanaka E."/>
            <person name="Takahashi Y."/>
            <person name="Iseki K."/>
            <person name="Muto C."/>
            <person name="Satou K."/>
            <person name="Teruya K."/>
            <person name="Shiroma A."/>
            <person name="Shimoji M."/>
            <person name="Hirano T."/>
            <person name="Itoh T."/>
            <person name="Kaga A."/>
            <person name="Tomooka N."/>
        </authorList>
    </citation>
    <scope>NUCLEOTIDE SEQUENCE [LARGE SCALE GENOMIC DNA]</scope>
    <source>
        <strain evidence="13">cv. Shumari</strain>
    </source>
</reference>
<organism evidence="12 13">
    <name type="scientific">Vigna angularis var. angularis</name>
    <dbReference type="NCBI Taxonomy" id="157739"/>
    <lineage>
        <taxon>Eukaryota</taxon>
        <taxon>Viridiplantae</taxon>
        <taxon>Streptophyta</taxon>
        <taxon>Embryophyta</taxon>
        <taxon>Tracheophyta</taxon>
        <taxon>Spermatophyta</taxon>
        <taxon>Magnoliopsida</taxon>
        <taxon>eudicotyledons</taxon>
        <taxon>Gunneridae</taxon>
        <taxon>Pentapetalae</taxon>
        <taxon>rosids</taxon>
        <taxon>fabids</taxon>
        <taxon>Fabales</taxon>
        <taxon>Fabaceae</taxon>
        <taxon>Papilionoideae</taxon>
        <taxon>50 kb inversion clade</taxon>
        <taxon>NPAAA clade</taxon>
        <taxon>indigoferoid/millettioid clade</taxon>
        <taxon>Phaseoleae</taxon>
        <taxon>Vigna</taxon>
    </lineage>
</organism>
<keyword evidence="6" id="KW-0677">Repeat</keyword>
<evidence type="ECO:0000256" key="5">
    <source>
        <dbReference type="ARBA" id="ARBA00022692"/>
    </source>
</evidence>
<keyword evidence="3" id="KW-1003">Cell membrane</keyword>
<dbReference type="SMART" id="SM00365">
    <property type="entry name" value="LRR_SD22"/>
    <property type="match status" value="6"/>
</dbReference>
<feature type="transmembrane region" description="Helical" evidence="10">
    <location>
        <begin position="1000"/>
        <end position="1019"/>
    </location>
</feature>
<dbReference type="PRINTS" id="PR00019">
    <property type="entry name" value="LEURICHRPT"/>
</dbReference>
<evidence type="ECO:0000313" key="13">
    <source>
        <dbReference type="Proteomes" id="UP000291084"/>
    </source>
</evidence>
<accession>A0A0S3SKB2</accession>
<evidence type="ECO:0000256" key="7">
    <source>
        <dbReference type="ARBA" id="ARBA00022989"/>
    </source>
</evidence>
<dbReference type="InterPro" id="IPR013210">
    <property type="entry name" value="LRR_N_plant-typ"/>
</dbReference>
<evidence type="ECO:0000256" key="9">
    <source>
        <dbReference type="ARBA" id="ARBA00023180"/>
    </source>
</evidence>
<dbReference type="AlphaFoldDB" id="A0A0S3SKB2"/>
<dbReference type="PANTHER" id="PTHR48062:SF67">
    <property type="entry name" value="LEUCINE-RICH REPEAT-CONTAINING N-TERMINAL PLANT-TYPE DOMAIN-CONTAINING PROTEIN"/>
    <property type="match status" value="1"/>
</dbReference>
<dbReference type="PANTHER" id="PTHR48062">
    <property type="entry name" value="RECEPTOR-LIKE PROTEIN 14"/>
    <property type="match status" value="1"/>
</dbReference>
<dbReference type="EMBL" id="AP015040">
    <property type="protein sequence ID" value="BAT93299.1"/>
    <property type="molecule type" value="Genomic_DNA"/>
</dbReference>
<keyword evidence="8 10" id="KW-0472">Membrane</keyword>